<proteinExistence type="predicted"/>
<sequence>MRAESGEEISITVDGRTVVSLIPIGGAKRWMPRAEFLQLFQSSQADPGLTKDLQDLIPDTTDEL</sequence>
<name>A0A6J7RM01_9ZZZZ</name>
<dbReference type="EMBL" id="CAFABE010000042">
    <property type="protein sequence ID" value="CAB4829147.1"/>
    <property type="molecule type" value="Genomic_DNA"/>
</dbReference>
<accession>A0A6J7RM01</accession>
<organism evidence="3">
    <name type="scientific">freshwater metagenome</name>
    <dbReference type="NCBI Taxonomy" id="449393"/>
    <lineage>
        <taxon>unclassified sequences</taxon>
        <taxon>metagenomes</taxon>
        <taxon>ecological metagenomes</taxon>
    </lineage>
</organism>
<evidence type="ECO:0000313" key="2">
    <source>
        <dbReference type="EMBL" id="CAB4877143.1"/>
    </source>
</evidence>
<dbReference type="EMBL" id="CAFBPM010000018">
    <property type="protein sequence ID" value="CAB5029654.1"/>
    <property type="molecule type" value="Genomic_DNA"/>
</dbReference>
<dbReference type="AlphaFoldDB" id="A0A6J7RM01"/>
<evidence type="ECO:0000313" key="1">
    <source>
        <dbReference type="EMBL" id="CAB4829147.1"/>
    </source>
</evidence>
<dbReference type="EMBL" id="CAFBLT010000001">
    <property type="protein sequence ID" value="CAB4877143.1"/>
    <property type="molecule type" value="Genomic_DNA"/>
</dbReference>
<reference evidence="3" key="1">
    <citation type="submission" date="2020-05" db="EMBL/GenBank/DDBJ databases">
        <authorList>
            <person name="Chiriac C."/>
            <person name="Salcher M."/>
            <person name="Ghai R."/>
            <person name="Kavagutti S V."/>
        </authorList>
    </citation>
    <scope>NUCLEOTIDE SEQUENCE</scope>
</reference>
<protein>
    <submittedName>
        <fullName evidence="3">Unannotated protein</fullName>
    </submittedName>
</protein>
<evidence type="ECO:0000313" key="3">
    <source>
        <dbReference type="EMBL" id="CAB5029654.1"/>
    </source>
</evidence>
<gene>
    <name evidence="1" type="ORF">UFOPK3164_00992</name>
    <name evidence="2" type="ORF">UFOPK3427_01201</name>
    <name evidence="3" type="ORF">UFOPK4112_01504</name>
</gene>